<reference evidence="2" key="6">
    <citation type="journal article" date="2002" name="Nature">
        <title>Analysis of the mouse transcriptome based on functional annotation of 60,770 full-length cDNAs.</title>
        <authorList>
            <consortium name="The FANTOM Consortium and the RIKEN Genome Exploration Research Group Phase I and II Team"/>
        </authorList>
    </citation>
    <scope>NUCLEOTIDE SEQUENCE</scope>
    <source>
        <strain evidence="2">C57BL/6J</strain>
        <tissue evidence="2">Colon</tissue>
    </source>
</reference>
<proteinExistence type="evidence at transcript level"/>
<dbReference type="EMBL" id="AK033432">
    <property type="protein sequence ID" value="BAC28285.1"/>
    <property type="molecule type" value="mRNA"/>
</dbReference>
<reference evidence="2" key="2">
    <citation type="journal article" date="2000" name="Genome Res.">
        <title>Normalization and subtraction of cap-trapper-selected cDNAs to prepare full-length cDNA libraries for rapid discovery of new genes.</title>
        <authorList>
            <person name="Carninci P."/>
            <person name="Shibata Y."/>
            <person name="Hayatsu N."/>
            <person name="Sugahara Y."/>
            <person name="Shibata K."/>
            <person name="Itoh M."/>
            <person name="Konno H."/>
            <person name="Okazaki Y."/>
            <person name="Muramatsu M."/>
            <person name="Hayashizaki Y."/>
        </authorList>
    </citation>
    <scope>NUCLEOTIDE SEQUENCE</scope>
    <source>
        <strain evidence="2">C57BL/6J</strain>
        <tissue evidence="2">Colon</tissue>
    </source>
</reference>
<reference evidence="2" key="4">
    <citation type="journal article" date="2001" name="Nature">
        <title>Functional annotation of a full-length mouse cDNA collection.</title>
        <authorList>
            <consortium name="The RIKEN Genome Exploration Research Group Phase II Team and the FANTOM Consortium"/>
        </authorList>
    </citation>
    <scope>NUCLEOTIDE SEQUENCE</scope>
    <source>
        <strain evidence="2">C57BL/6J</strain>
        <tissue evidence="2">Colon</tissue>
    </source>
</reference>
<reference evidence="2" key="7">
    <citation type="journal article" date="2005" name="Science">
        <title>The Transcriptional Landscape of the Mammalian Genome.</title>
        <authorList>
            <consortium name="The FANTOM Consortium"/>
            <consortium name="Riken Genome Exploration Research Group and Genome Science Group (Genome Network Project Core Group)"/>
        </authorList>
    </citation>
    <scope>NUCLEOTIDE SEQUENCE</scope>
    <source>
        <strain evidence="2">C57BL/6J</strain>
        <tissue evidence="2">Colon</tissue>
    </source>
</reference>
<reference evidence="2" key="8">
    <citation type="journal article" date="2005" name="Science">
        <title>Antisense Transcription in the Mammalian Transcriptome.</title>
        <authorList>
            <consortium name="RIKEN Genome Exploration Research Group and Genome Science Group (Genome Network Project Core Group) and the FANTOM Consortium"/>
        </authorList>
    </citation>
    <scope>NUCLEOTIDE SEQUENCE</scope>
    <source>
        <strain evidence="2">C57BL/6J</strain>
        <tissue evidence="2">Colon</tissue>
    </source>
</reference>
<reference evidence="2" key="1">
    <citation type="journal article" date="1999" name="Methods Enzymol.">
        <title>High-efficiency full-length cDNA cloning.</title>
        <authorList>
            <person name="Carninci P."/>
            <person name="Hayashizaki Y."/>
        </authorList>
    </citation>
    <scope>NUCLEOTIDE SEQUENCE</scope>
    <source>
        <strain evidence="2">C57BL/6J</strain>
        <tissue evidence="2">Colon</tissue>
    </source>
</reference>
<evidence type="ECO:0000256" key="1">
    <source>
        <dbReference type="SAM" id="MobiDB-lite"/>
    </source>
</evidence>
<reference evidence="2" key="5">
    <citation type="submission" date="2001-07" db="EMBL/GenBank/DDBJ databases">
        <authorList>
            <person name="Adachi J."/>
            <person name="Aizawa K."/>
            <person name="Akimura T."/>
            <person name="Arakawa T."/>
            <person name="Bono H."/>
            <person name="Carninci P."/>
            <person name="Fukuda S."/>
            <person name="Furuno M."/>
            <person name="Hanagaki T."/>
            <person name="Hara A."/>
            <person name="Hashizume W."/>
            <person name="Hayashida K."/>
            <person name="Hayatsu N."/>
            <person name="Hiramoto K."/>
            <person name="Hiraoka T."/>
            <person name="Hirozane T."/>
            <person name="Hori F."/>
            <person name="Imotani K."/>
            <person name="Ishii Y."/>
            <person name="Itoh M."/>
            <person name="Kagawa I."/>
            <person name="Kasukawa T."/>
            <person name="Katoh H."/>
            <person name="Kawai J."/>
            <person name="Kojima Y."/>
            <person name="Kondo S."/>
            <person name="Konno H."/>
            <person name="Kouda M."/>
            <person name="Koya S."/>
            <person name="Kurihara C."/>
            <person name="Matsuyama T."/>
            <person name="Miyazaki A."/>
            <person name="Murata M."/>
            <person name="Nakamura M."/>
            <person name="Nishi K."/>
            <person name="Nomura K."/>
            <person name="Numazaki R."/>
            <person name="Ohno M."/>
            <person name="Ohsato N."/>
            <person name="Okazaki Y."/>
            <person name="Saito R."/>
            <person name="Saitoh H."/>
            <person name="Sakai C."/>
            <person name="Sakai K."/>
            <person name="Sakazume N."/>
            <person name="Sano H."/>
            <person name="Sasaki D."/>
            <person name="Shibata K."/>
            <person name="Shinagawa A."/>
            <person name="Shiraki T."/>
            <person name="Sogabe Y."/>
            <person name="Tagami M."/>
            <person name="Tagawa A."/>
            <person name="Takahashi F."/>
            <person name="Takaku-Akahira S."/>
            <person name="Takeda Y."/>
            <person name="Tanaka T."/>
            <person name="Tomaru A."/>
            <person name="Toya T."/>
            <person name="Yasunishi A."/>
            <person name="Muramatsu M."/>
            <person name="Hayashizaki Y."/>
        </authorList>
    </citation>
    <scope>NUCLEOTIDE SEQUENCE</scope>
    <source>
        <strain evidence="2">C57BL/6J</strain>
        <tissue evidence="2">Colon</tissue>
    </source>
</reference>
<evidence type="ECO:0008006" key="4">
    <source>
        <dbReference type="Google" id="ProtNLM"/>
    </source>
</evidence>
<evidence type="ECO:0000313" key="3">
    <source>
        <dbReference type="MGI" id="MGI:2669033"/>
    </source>
</evidence>
<name>Q8CCC7_MOUSE</name>
<reference evidence="2" key="3">
    <citation type="journal article" date="2000" name="Genome Res.">
        <title>RIKEN integrated sequence analysis (RISA) system--384-format sequencing pipeline with 384 multicapillary sequencer.</title>
        <authorList>
            <person name="Shibata K."/>
            <person name="Itoh M."/>
            <person name="Aizawa K."/>
            <person name="Nagaoka S."/>
            <person name="Sasaki N."/>
            <person name="Carninci P."/>
            <person name="Konno H."/>
            <person name="Akiyama J."/>
            <person name="Nishi K."/>
            <person name="Kitsunai T."/>
            <person name="Tashiro H."/>
            <person name="Itoh M."/>
            <person name="Sumi N."/>
            <person name="Ishii Y."/>
            <person name="Nakamura S."/>
            <person name="Hazama M."/>
            <person name="Nishine T."/>
            <person name="Harada A."/>
            <person name="Yamamoto R."/>
            <person name="Matsumoto H."/>
            <person name="Sakaguchi S."/>
            <person name="Ikegami T."/>
            <person name="Kashiwagi K."/>
            <person name="Fujiwake S."/>
            <person name="Inoue K."/>
            <person name="Togawa Y."/>
            <person name="Izawa M."/>
            <person name="Ohara E."/>
            <person name="Watahiki M."/>
            <person name="Yoneda Y."/>
            <person name="Ishikawa T."/>
            <person name="Ozawa K."/>
            <person name="Tanaka T."/>
            <person name="Matsuura S."/>
            <person name="Kawai J."/>
            <person name="Okazaki Y."/>
            <person name="Muramatsu M."/>
            <person name="Inoue Y."/>
            <person name="Kira A."/>
            <person name="Hayashizaki Y."/>
        </authorList>
    </citation>
    <scope>NUCLEOTIDE SEQUENCE</scope>
    <source>
        <strain evidence="2">C57BL/6J</strain>
        <tissue evidence="2">Colon</tissue>
    </source>
</reference>
<dbReference type="UCSC" id="uc009idm.1">
    <property type="organism name" value="mouse"/>
</dbReference>
<accession>Q8CCC7</accession>
<protein>
    <recommendedName>
        <fullName evidence="4">Transmembrane channel-like protein 3</fullName>
    </recommendedName>
</protein>
<feature type="region of interest" description="Disordered" evidence="1">
    <location>
        <begin position="146"/>
        <end position="165"/>
    </location>
</feature>
<sequence>MKTSKASQRYRSIRRNASQCYLYQDSLLLGNSDDSFNADETGDSSDPEQIFQNIQFQKDLMANIRCRPWTMGQKLRALRRAKEIVLKFEGRLTRTRGYQAAGAEVTSTHEGWRASWMVVSGTQHPSPHTYLGVFTINNCRISMSPQVQTPPSLDLSPGGQQLSVA</sequence>
<dbReference type="MGI" id="MGI:2669033">
    <property type="gene designation" value="Tmc3"/>
</dbReference>
<gene>
    <name evidence="3" type="primary">Tmc3</name>
</gene>
<dbReference type="AlphaFoldDB" id="Q8CCC7"/>
<dbReference type="AGR" id="MGI:2669033"/>
<evidence type="ECO:0000313" key="2">
    <source>
        <dbReference type="EMBL" id="BAC28285.1"/>
    </source>
</evidence>
<organism evidence="2">
    <name type="scientific">Mus musculus</name>
    <name type="common">Mouse</name>
    <dbReference type="NCBI Taxonomy" id="10090"/>
    <lineage>
        <taxon>Eukaryota</taxon>
        <taxon>Metazoa</taxon>
        <taxon>Chordata</taxon>
        <taxon>Craniata</taxon>
        <taxon>Vertebrata</taxon>
        <taxon>Euteleostomi</taxon>
        <taxon>Mammalia</taxon>
        <taxon>Eutheria</taxon>
        <taxon>Euarchontoglires</taxon>
        <taxon>Glires</taxon>
        <taxon>Rodentia</taxon>
        <taxon>Myomorpha</taxon>
        <taxon>Muroidea</taxon>
        <taxon>Muridae</taxon>
        <taxon>Murinae</taxon>
        <taxon>Mus</taxon>
        <taxon>Mus</taxon>
    </lineage>
</organism>